<reference evidence="2 3" key="1">
    <citation type="submission" date="2023-08" db="EMBL/GenBank/DDBJ databases">
        <authorList>
            <person name="Palmer J.M."/>
        </authorList>
    </citation>
    <scope>NUCLEOTIDE SEQUENCE [LARGE SCALE GENOMIC DNA]</scope>
    <source>
        <strain evidence="2 3">TWF481</strain>
    </source>
</reference>
<feature type="compositionally biased region" description="Polar residues" evidence="1">
    <location>
        <begin position="506"/>
        <end position="524"/>
    </location>
</feature>
<sequence>MAAVAVAGRRERGVHQRSNSTPVGSTTTTHTTTATRNNSNRNFSTSSTTANIPPTAPTTAAPAASLTTPQHQRLLSSKSSNTSTSSANNDAAAAVPQPQSARRRLTSTKRHSSNLSHSQSVPVSPLVPNNSVSGRQGSSTTVSAVNPPVVPNKRHSAPSADLIASRSRPTNPLHQRSASYSSSSPAPTRHSRKPSDGPSITTGRGPDSATITTTRTSRTSTLGSSRTSRTTTAAASSPARTPATTTTSTTRRTATSSSPARTPAASRSSAAAKPQPPVSKPTHRRADSASVPSSRSSRASTSPIPPTPAPPVPSSATPPSAPPPPEASSAGIPPQIQAELDKNASIQITQPPRRAKAPARFSSNGIATADAPPPSLAYRQLPITAAPPPPPAIPPPPPAPQPPPPRPSVEDEVEDFQYPPPLEEDNIGNSKALVTIEVDDRYLSPPTQQTQEENMTTYETEQYSRSNGGVLNNGFAGKYNATVEDDEPTITTLRDIQRVAQEDRSFASSPNPLTSSRTAPSQSGDDPFLNLARSSTPRSQALLDAQARQERRRSRMMQYSVNNGRTSNLAHEYSSTTTTSSRPAKSSASTIVSDDSYGGVELSQETQYQTPDQISEADHSLSHRSSFLRRQRETQNGHTRSVSEAPPRTTLTRANGTSGELPSGAPRPSQSVLRSPISTLIESDRAKNAAQARLGINDDAQSTISSGTVWDELDELKMRIKRLELTGTLPPASSSLSGVGSGISNSSGDRPRTGTTAATTVSNSPRHQPQQLNGNNSESSVATVSETANGPPPTIHPVLHAALAKTKTVLPEHIIKALDALANDTLNLAQAVGSTGQSTMSINSAINSPEKQLVTDRQIRRKVDNVCRSLTELCVSLADGRMPFDPPPDNQVQTMPIVPPPQIQQPQIQQQQQQQIQQIQQQPPPPQVQTSVFQPRMEDPIERTNTAFDYRSPSAIGHKIDREATVTPNSAARAHARFEARRASLLGAPSPQYISRQEASPSPQPGATNRLSHRNSMSLRGDRRSIIEPEDELEIPQAPSYRSPSRASNLNTSTVHLSPLRTTFTGQSYESSPMQRTLTLREQRAAQQAQQLGQVQQAQTNLEIASSSYLSASGLQHRRTYSTASTITPSSSSGLGLTTQRRSYLDRERGITDNGIGTALTTGTGVGSASQPIDISRRRTEYLRAANGEQQQQLQQLQQIQTEMGYSPPTSVTGSMGGRSRTASVSSRVGSVRARTTNMLGSNYVASGGGRVEGLGLGRDRGVLNTTRRVAKDVLWE</sequence>
<keyword evidence="3" id="KW-1185">Reference proteome</keyword>
<feature type="compositionally biased region" description="Low complexity" evidence="1">
    <location>
        <begin position="115"/>
        <end position="133"/>
    </location>
</feature>
<feature type="region of interest" description="Disordered" evidence="1">
    <location>
        <begin position="899"/>
        <end position="931"/>
    </location>
</feature>
<feature type="compositionally biased region" description="Low complexity" evidence="1">
    <location>
        <begin position="904"/>
        <end position="921"/>
    </location>
</feature>
<feature type="compositionally biased region" description="Polar residues" evidence="1">
    <location>
        <begin position="445"/>
        <end position="470"/>
    </location>
</feature>
<feature type="compositionally biased region" description="Low complexity" evidence="1">
    <location>
        <begin position="18"/>
        <end position="69"/>
    </location>
</feature>
<feature type="region of interest" description="Disordered" evidence="1">
    <location>
        <begin position="728"/>
        <end position="793"/>
    </location>
</feature>
<comment type="caution">
    <text evidence="2">The sequence shown here is derived from an EMBL/GenBank/DDBJ whole genome shotgun (WGS) entry which is preliminary data.</text>
</comment>
<feature type="region of interest" description="Disordered" evidence="1">
    <location>
        <begin position="503"/>
        <end position="672"/>
    </location>
</feature>
<feature type="compositionally biased region" description="Low complexity" evidence="1">
    <location>
        <begin position="76"/>
        <end position="94"/>
    </location>
</feature>
<dbReference type="Proteomes" id="UP001370758">
    <property type="component" value="Unassembled WGS sequence"/>
</dbReference>
<feature type="compositionally biased region" description="Low complexity" evidence="1">
    <location>
        <begin position="208"/>
        <end position="272"/>
    </location>
</feature>
<feature type="compositionally biased region" description="Low complexity" evidence="1">
    <location>
        <begin position="1218"/>
        <end position="1229"/>
    </location>
</feature>
<organism evidence="2 3">
    <name type="scientific">Arthrobotrys musiformis</name>
    <dbReference type="NCBI Taxonomy" id="47236"/>
    <lineage>
        <taxon>Eukaryota</taxon>
        <taxon>Fungi</taxon>
        <taxon>Dikarya</taxon>
        <taxon>Ascomycota</taxon>
        <taxon>Pezizomycotina</taxon>
        <taxon>Orbiliomycetes</taxon>
        <taxon>Orbiliales</taxon>
        <taxon>Orbiliaceae</taxon>
        <taxon>Arthrobotrys</taxon>
    </lineage>
</organism>
<evidence type="ECO:0000313" key="3">
    <source>
        <dbReference type="Proteomes" id="UP001370758"/>
    </source>
</evidence>
<accession>A0AAV9VX99</accession>
<protein>
    <submittedName>
        <fullName evidence="2">Uncharacterized protein</fullName>
    </submittedName>
</protein>
<feature type="compositionally biased region" description="Polar residues" evidence="1">
    <location>
        <begin position="167"/>
        <end position="176"/>
    </location>
</feature>
<feature type="compositionally biased region" description="Basic residues" evidence="1">
    <location>
        <begin position="101"/>
        <end position="112"/>
    </location>
</feature>
<feature type="compositionally biased region" description="Low complexity" evidence="1">
    <location>
        <begin position="733"/>
        <end position="748"/>
    </location>
</feature>
<feature type="compositionally biased region" description="Polar residues" evidence="1">
    <location>
        <begin position="603"/>
        <end position="613"/>
    </location>
</feature>
<feature type="compositionally biased region" description="Low complexity" evidence="1">
    <location>
        <begin position="177"/>
        <end position="187"/>
    </location>
</feature>
<gene>
    <name evidence="2" type="ORF">TWF481_011091</name>
</gene>
<evidence type="ECO:0000256" key="1">
    <source>
        <dbReference type="SAM" id="MobiDB-lite"/>
    </source>
</evidence>
<feature type="compositionally biased region" description="Polar residues" evidence="1">
    <location>
        <begin position="753"/>
        <end position="788"/>
    </location>
</feature>
<feature type="region of interest" description="Disordered" evidence="1">
    <location>
        <begin position="1"/>
        <end position="476"/>
    </location>
</feature>
<feature type="compositionally biased region" description="Polar residues" evidence="1">
    <location>
        <begin position="993"/>
        <end position="1018"/>
    </location>
</feature>
<feature type="compositionally biased region" description="Polar residues" evidence="1">
    <location>
        <begin position="557"/>
        <end position="593"/>
    </location>
</feature>
<feature type="compositionally biased region" description="Pro residues" evidence="1">
    <location>
        <begin position="303"/>
        <end position="313"/>
    </location>
</feature>
<feature type="compositionally biased region" description="Polar residues" evidence="1">
    <location>
        <begin position="134"/>
        <end position="144"/>
    </location>
</feature>
<proteinExistence type="predicted"/>
<feature type="compositionally biased region" description="Polar residues" evidence="1">
    <location>
        <begin position="649"/>
        <end position="660"/>
    </location>
</feature>
<name>A0AAV9VX99_9PEZI</name>
<feature type="region of interest" description="Disordered" evidence="1">
    <location>
        <begin position="993"/>
        <end position="1051"/>
    </location>
</feature>
<feature type="region of interest" description="Disordered" evidence="1">
    <location>
        <begin position="1208"/>
        <end position="1229"/>
    </location>
</feature>
<feature type="compositionally biased region" description="Pro residues" evidence="1">
    <location>
        <begin position="385"/>
        <end position="407"/>
    </location>
</feature>
<feature type="compositionally biased region" description="Low complexity" evidence="1">
    <location>
        <begin position="288"/>
        <end position="302"/>
    </location>
</feature>
<dbReference type="EMBL" id="JAVHJL010000008">
    <property type="protein sequence ID" value="KAK6498503.1"/>
    <property type="molecule type" value="Genomic_DNA"/>
</dbReference>
<feature type="compositionally biased region" description="Polar residues" evidence="1">
    <location>
        <begin position="1040"/>
        <end position="1051"/>
    </location>
</feature>
<dbReference type="AlphaFoldDB" id="A0AAV9VX99"/>
<evidence type="ECO:0000313" key="2">
    <source>
        <dbReference type="EMBL" id="KAK6498503.1"/>
    </source>
</evidence>